<reference evidence="21" key="2">
    <citation type="submission" date="2019-11" db="UniProtKB">
        <authorList>
            <consortium name="WormBaseParasite"/>
        </authorList>
    </citation>
    <scope>IDENTIFICATION</scope>
    <source>
        <strain evidence="21">Puerto Rican</strain>
    </source>
</reference>
<dbReference type="Proteomes" id="UP000008854">
    <property type="component" value="Unassembled WGS sequence"/>
</dbReference>
<dbReference type="InterPro" id="IPR003598">
    <property type="entry name" value="Ig_sub2"/>
</dbReference>
<keyword evidence="20" id="KW-1185">Reference proteome</keyword>
<dbReference type="WBParaSite" id="Smp_173380.2">
    <property type="protein sequence ID" value="Smp_173380.2"/>
    <property type="gene ID" value="Smp_173380"/>
</dbReference>
<dbReference type="Pfam" id="PF07679">
    <property type="entry name" value="I-set"/>
    <property type="match status" value="1"/>
</dbReference>
<keyword evidence="3" id="KW-0808">Transferase</keyword>
<dbReference type="PANTHER" id="PTHR24416">
    <property type="entry name" value="TYROSINE-PROTEIN KINASE RECEPTOR"/>
    <property type="match status" value="1"/>
</dbReference>
<dbReference type="Pfam" id="PF07714">
    <property type="entry name" value="PK_Tyr_Ser-Thr"/>
    <property type="match status" value="2"/>
</dbReference>
<feature type="region of interest" description="Disordered" evidence="16">
    <location>
        <begin position="925"/>
        <end position="964"/>
    </location>
</feature>
<dbReference type="GO" id="GO:0005524">
    <property type="term" value="F:ATP binding"/>
    <property type="evidence" value="ECO:0007669"/>
    <property type="project" value="UniProtKB-KW"/>
</dbReference>
<protein>
    <recommendedName>
        <fullName evidence="2">receptor protein-tyrosine kinase</fullName>
        <ecNumber evidence="2">2.7.10.1</ecNumber>
    </recommendedName>
</protein>
<keyword evidence="7" id="KW-0067">ATP-binding</keyword>
<evidence type="ECO:0000256" key="7">
    <source>
        <dbReference type="ARBA" id="ARBA00022840"/>
    </source>
</evidence>
<dbReference type="InterPro" id="IPR002011">
    <property type="entry name" value="Tyr_kinase_rcpt_2_CS"/>
</dbReference>
<dbReference type="AlphaFoldDB" id="A0A5K4EX24"/>
<feature type="domain" description="Protein kinase" evidence="18">
    <location>
        <begin position="1208"/>
        <end position="1535"/>
    </location>
</feature>
<dbReference type="SMART" id="SM00408">
    <property type="entry name" value="IGc2"/>
    <property type="match status" value="6"/>
</dbReference>
<evidence type="ECO:0000256" key="17">
    <source>
        <dbReference type="SAM" id="Phobius"/>
    </source>
</evidence>
<feature type="region of interest" description="Disordered" evidence="16">
    <location>
        <begin position="768"/>
        <end position="801"/>
    </location>
</feature>
<evidence type="ECO:0000256" key="1">
    <source>
        <dbReference type="ARBA" id="ARBA00004167"/>
    </source>
</evidence>
<evidence type="ECO:0000256" key="11">
    <source>
        <dbReference type="ARBA" id="ARBA00023157"/>
    </source>
</evidence>
<dbReference type="ExpressionAtlas" id="A0A5K4EX24">
    <property type="expression patterns" value="baseline"/>
</dbReference>
<evidence type="ECO:0000256" key="5">
    <source>
        <dbReference type="ARBA" id="ARBA00022741"/>
    </source>
</evidence>
<evidence type="ECO:0000256" key="15">
    <source>
        <dbReference type="ARBA" id="ARBA00051243"/>
    </source>
</evidence>
<dbReference type="CDD" id="cd00096">
    <property type="entry name" value="Ig"/>
    <property type="match status" value="3"/>
</dbReference>
<evidence type="ECO:0000256" key="10">
    <source>
        <dbReference type="ARBA" id="ARBA00023137"/>
    </source>
</evidence>
<dbReference type="SUPFAM" id="SSF48726">
    <property type="entry name" value="Immunoglobulin"/>
    <property type="match status" value="6"/>
</dbReference>
<dbReference type="PROSITE" id="PS50011">
    <property type="entry name" value="PROTEIN_KINASE_DOM"/>
    <property type="match status" value="1"/>
</dbReference>
<keyword evidence="10" id="KW-0829">Tyrosine-protein kinase</keyword>
<evidence type="ECO:0000256" key="12">
    <source>
        <dbReference type="ARBA" id="ARBA00023170"/>
    </source>
</evidence>
<dbReference type="InterPro" id="IPR013098">
    <property type="entry name" value="Ig_I-set"/>
</dbReference>
<dbReference type="Gene3D" id="1.10.510.10">
    <property type="entry name" value="Transferase(Phosphotransferase) domain 1"/>
    <property type="match status" value="1"/>
</dbReference>
<evidence type="ECO:0000256" key="6">
    <source>
        <dbReference type="ARBA" id="ARBA00022777"/>
    </source>
</evidence>
<dbReference type="InterPro" id="IPR008266">
    <property type="entry name" value="Tyr_kinase_AS"/>
</dbReference>
<comment type="catalytic activity">
    <reaction evidence="15">
        <text>L-tyrosyl-[protein] + ATP = O-phospho-L-tyrosyl-[protein] + ADP + H(+)</text>
        <dbReference type="Rhea" id="RHEA:10596"/>
        <dbReference type="Rhea" id="RHEA-COMP:10136"/>
        <dbReference type="Rhea" id="RHEA-COMP:20101"/>
        <dbReference type="ChEBI" id="CHEBI:15378"/>
        <dbReference type="ChEBI" id="CHEBI:30616"/>
        <dbReference type="ChEBI" id="CHEBI:46858"/>
        <dbReference type="ChEBI" id="CHEBI:61978"/>
        <dbReference type="ChEBI" id="CHEBI:456216"/>
        <dbReference type="EC" id="2.7.10.1"/>
    </reaction>
</comment>
<feature type="compositionally biased region" description="Gly residues" evidence="16">
    <location>
        <begin position="953"/>
        <end position="964"/>
    </location>
</feature>
<dbReference type="InterPro" id="IPR011009">
    <property type="entry name" value="Kinase-like_dom_sf"/>
</dbReference>
<reference evidence="20" key="1">
    <citation type="journal article" date="2012" name="PLoS Negl. Trop. Dis.">
        <title>A systematically improved high quality genome and transcriptome of the human blood fluke Schistosoma mansoni.</title>
        <authorList>
            <person name="Protasio A.V."/>
            <person name="Tsai I.J."/>
            <person name="Babbage A."/>
            <person name="Nichol S."/>
            <person name="Hunt M."/>
            <person name="Aslett M.A."/>
            <person name="De Silva N."/>
            <person name="Velarde G.S."/>
            <person name="Anderson T.J."/>
            <person name="Clark R.C."/>
            <person name="Davidson C."/>
            <person name="Dillon G.P."/>
            <person name="Holroyd N.E."/>
            <person name="LoVerde P.T."/>
            <person name="Lloyd C."/>
            <person name="McQuillan J."/>
            <person name="Oliveira G."/>
            <person name="Otto T.D."/>
            <person name="Parker-Manuel S.J."/>
            <person name="Quail M.A."/>
            <person name="Wilson R.A."/>
            <person name="Zerlotini A."/>
            <person name="Dunne D.W."/>
            <person name="Berriman M."/>
        </authorList>
    </citation>
    <scope>NUCLEOTIDE SEQUENCE [LARGE SCALE GENOMIC DNA]</scope>
    <source>
        <strain evidence="20">Puerto Rican</strain>
    </source>
</reference>
<keyword evidence="12" id="KW-0675">Receptor</keyword>
<comment type="subcellular location">
    <subcellularLocation>
        <location evidence="1">Membrane</location>
        <topology evidence="1">Single-pass membrane protein</topology>
    </subcellularLocation>
</comment>
<evidence type="ECO:0000256" key="3">
    <source>
        <dbReference type="ARBA" id="ARBA00022679"/>
    </source>
</evidence>
<feature type="region of interest" description="Disordered" evidence="16">
    <location>
        <begin position="1127"/>
        <end position="1148"/>
    </location>
</feature>
<feature type="region of interest" description="Disordered" evidence="16">
    <location>
        <begin position="1003"/>
        <end position="1022"/>
    </location>
</feature>
<dbReference type="PRINTS" id="PR00109">
    <property type="entry name" value="TYRKINASE"/>
</dbReference>
<dbReference type="GO" id="GO:0007169">
    <property type="term" value="P:cell surface receptor protein tyrosine kinase signaling pathway"/>
    <property type="evidence" value="ECO:0007669"/>
    <property type="project" value="InterPro"/>
</dbReference>
<keyword evidence="9 17" id="KW-0472">Membrane</keyword>
<dbReference type="SMART" id="SM00409">
    <property type="entry name" value="IG"/>
    <property type="match status" value="7"/>
</dbReference>
<evidence type="ECO:0000313" key="21">
    <source>
        <dbReference type="WBParaSite" id="Smp_173380.2"/>
    </source>
</evidence>
<feature type="compositionally biased region" description="Polar residues" evidence="16">
    <location>
        <begin position="1004"/>
        <end position="1017"/>
    </location>
</feature>
<keyword evidence="8 17" id="KW-1133">Transmembrane helix</keyword>
<dbReference type="InterPro" id="IPR013783">
    <property type="entry name" value="Ig-like_fold"/>
</dbReference>
<dbReference type="Gene3D" id="2.60.40.10">
    <property type="entry name" value="Immunoglobulins"/>
    <property type="match status" value="6"/>
</dbReference>
<dbReference type="InterPro" id="IPR050122">
    <property type="entry name" value="RTK"/>
</dbReference>
<dbReference type="InterPro" id="IPR000719">
    <property type="entry name" value="Prot_kinase_dom"/>
</dbReference>
<dbReference type="SUPFAM" id="SSF56112">
    <property type="entry name" value="Protein kinase-like (PK-like)"/>
    <property type="match status" value="1"/>
</dbReference>
<keyword evidence="13" id="KW-0325">Glycoprotein</keyword>
<proteinExistence type="predicted"/>
<dbReference type="InterPro" id="IPR003599">
    <property type="entry name" value="Ig_sub"/>
</dbReference>
<organism evidence="20 21">
    <name type="scientific">Schistosoma mansoni</name>
    <name type="common">Blood fluke</name>
    <dbReference type="NCBI Taxonomy" id="6183"/>
    <lineage>
        <taxon>Eukaryota</taxon>
        <taxon>Metazoa</taxon>
        <taxon>Spiralia</taxon>
        <taxon>Lophotrochozoa</taxon>
        <taxon>Platyhelminthes</taxon>
        <taxon>Trematoda</taxon>
        <taxon>Digenea</taxon>
        <taxon>Strigeidida</taxon>
        <taxon>Schistosomatoidea</taxon>
        <taxon>Schistosomatidae</taxon>
        <taxon>Schistosoma</taxon>
    </lineage>
</organism>
<feature type="domain" description="Ig-like" evidence="19">
    <location>
        <begin position="134"/>
        <end position="212"/>
    </location>
</feature>
<evidence type="ECO:0000259" key="18">
    <source>
        <dbReference type="PROSITE" id="PS50011"/>
    </source>
</evidence>
<dbReference type="Gene3D" id="3.30.200.20">
    <property type="entry name" value="Phosphorylase Kinase, domain 1"/>
    <property type="match status" value="1"/>
</dbReference>
<dbReference type="PROSITE" id="PS00109">
    <property type="entry name" value="PROTEIN_KINASE_TYR"/>
    <property type="match status" value="1"/>
</dbReference>
<dbReference type="InterPro" id="IPR007110">
    <property type="entry name" value="Ig-like_dom"/>
</dbReference>
<evidence type="ECO:0000313" key="20">
    <source>
        <dbReference type="Proteomes" id="UP000008854"/>
    </source>
</evidence>
<keyword evidence="14" id="KW-0393">Immunoglobulin domain</keyword>
<evidence type="ECO:0000256" key="14">
    <source>
        <dbReference type="ARBA" id="ARBA00023319"/>
    </source>
</evidence>
<feature type="transmembrane region" description="Helical" evidence="17">
    <location>
        <begin position="894"/>
        <end position="914"/>
    </location>
</feature>
<dbReference type="STRING" id="6183.A0A5K4EX24"/>
<dbReference type="FunCoup" id="A0A5K4EX24">
    <property type="interactions" value="211"/>
</dbReference>
<evidence type="ECO:0000259" key="19">
    <source>
        <dbReference type="PROSITE" id="PS50835"/>
    </source>
</evidence>
<feature type="compositionally biased region" description="Low complexity" evidence="16">
    <location>
        <begin position="940"/>
        <end position="952"/>
    </location>
</feature>
<dbReference type="EC" id="2.7.10.1" evidence="2"/>
<dbReference type="InterPro" id="IPR001245">
    <property type="entry name" value="Ser-Thr/Tyr_kinase_cat_dom"/>
</dbReference>
<keyword evidence="4 17" id="KW-0812">Transmembrane</keyword>
<dbReference type="InterPro" id="IPR036179">
    <property type="entry name" value="Ig-like_dom_sf"/>
</dbReference>
<keyword evidence="5" id="KW-0547">Nucleotide-binding</keyword>
<dbReference type="InParanoid" id="A0A5K4EX24"/>
<sequence>MLISNKNCKLFVCYLITFLIKFLNLINKSGASSDSFYFTVSPNDQDVEEGQPLRLRCAVTPSKDIYYSWLHNGTRLQLERESGRRYLEVDSNLQILHADRELDPGTYQCQALNRSSTFTTASREAKVNIYWMDPDVHVSLVKPSRYEDIRLGEEVELTCNVKANPPLSPANIKWFHNGNARLPNTEFRSNGNLRIAVFGIEHTGSYHCRAIHAAGKLDSRPPFLIQMTNDDPPKLIMDLVNHEFSKFVMRGRSVELECPQPGVQKSADTITPITVWGLMPRLGEQQQPVSTLRDIQFADQDTKLVINNFDIHHVSFYTCEISWPGSSDRYIFLFQVELAALYYPKRSDFSPRLKKNQPFIVRINEDANLRYYSDESPSNSFVTDQISNPTPKIIWHKKDEHQSIPTWPPPSSSSIVDESKLNGPRPRIYALRGRHLVIHSVTELDSGSYEMILTNTAGRASIVFDILVNCKLIIQSYIILYLMIKYCIYIYIYIYNMVRRLNIVDFSLSFPPEFYQPLTHEEHALDEDSSITLDCGIKKRSIPGSIVYWEKDQRVLEKYPNSLMVLENNGETLRFPELKPEDQGQYQCFVQTDGYKERWSGREQTLIVKAKLQFLREFREHFLEINMQGRIPCKARGYGTVTVEWFRKGDPHSNGLQIIRPPNQVEGGTLIIQYVQKHDAGDYVCVAKSTYKNAQINMTVSVIVGEKPQISQISANQTIRVGNQVILNCHASGDPHPQISWIVKKPGYKIPSVYTPLVDSELLIPQSTDLSDSSRSADNHLQEQQFLQPPPSSSSSSSVSIDHNLNSASSADAVVAAISRNMQTNGGRITAFSNGSLIIKQVHLSDQAEYICVAGNKHAIKTRQGVFVRVLTPEEYTRQQLGEEGTNTGMMKTIFIVVGCAVAYLGLIIGLTTFCSVRMVRTRRNRSRKSGGKLHENGQLLNPLNDPSNPNGGKRGSQGSGGGGAGTGNMECGLLLGGGCTSAINTTVNASLSQLPHYGRPVLTSASGTRSGTSYPDSGTLPHPLMCTEPGSNQRPNISLNDTKCWWPITDNAYYGQNDAQAKLLQSAGAGGPIDGFANPLTDIGDLNGHPYVHGHSMMSPSCNLMFSAHKGTSTGVASSTIATTTSESHLVSAPPPTPLDSRSHFSGVSSGNSTSLYSRSLLSGASNFGSPPNQMASNVNSMNQYDQSNVLHSISQTDRMNYPRCELQMEGILGKGEFGDVFLARARHIQEGEAQSLVLVKSLTSCDSVHINEFHRQLELFGQSDHDYVTRLLGVCMEQEPFYILLEYCEWGDLKQFLRCMREENSGPFKMPPLTCTQKMSICKQLALGMDYLAHMHCVHRDLAARNVLLTQGLEVKISSLGLARDVYANEYYRLPNTEQFIPLRWFAPELIHEITTNTTMNTTARHVSLCNGHENKSLKQLANPAIPYSTQSDVWAFGILVCEVFSLAALPLARLSDQEIIVAGQRTAMLINNTSGFTKSKLNTTDSSPLKPDLVADIPGELGNLLNRCWSPTPQHRPTFSEIAIIIRDLAAS</sequence>
<dbReference type="Pfam" id="PF13927">
    <property type="entry name" value="Ig_3"/>
    <property type="match status" value="4"/>
</dbReference>
<dbReference type="PANTHER" id="PTHR24416:SF573">
    <property type="entry name" value="INACTIVE TYROSINE-PROTEIN KINASE 7"/>
    <property type="match status" value="1"/>
</dbReference>
<keyword evidence="11" id="KW-1015">Disulfide bond</keyword>
<dbReference type="GO" id="GO:0016020">
    <property type="term" value="C:membrane"/>
    <property type="evidence" value="ECO:0007669"/>
    <property type="project" value="UniProtKB-SubCell"/>
</dbReference>
<feature type="transmembrane region" description="Helical" evidence="17">
    <location>
        <begin position="472"/>
        <end position="494"/>
    </location>
</feature>
<evidence type="ECO:0000256" key="13">
    <source>
        <dbReference type="ARBA" id="ARBA00023180"/>
    </source>
</evidence>
<dbReference type="GO" id="GO:0004714">
    <property type="term" value="F:transmembrane receptor protein tyrosine kinase activity"/>
    <property type="evidence" value="ECO:0007669"/>
    <property type="project" value="UniProtKB-EC"/>
</dbReference>
<evidence type="ECO:0000256" key="4">
    <source>
        <dbReference type="ARBA" id="ARBA00022692"/>
    </source>
</evidence>
<accession>A0A5K4EX24</accession>
<dbReference type="PROSITE" id="PS50835">
    <property type="entry name" value="IG_LIKE"/>
    <property type="match status" value="6"/>
</dbReference>
<feature type="domain" description="Ig-like" evidence="19">
    <location>
        <begin position="708"/>
        <end position="868"/>
    </location>
</feature>
<evidence type="ECO:0000256" key="8">
    <source>
        <dbReference type="ARBA" id="ARBA00022989"/>
    </source>
</evidence>
<evidence type="ECO:0000256" key="16">
    <source>
        <dbReference type="SAM" id="MobiDB-lite"/>
    </source>
</evidence>
<feature type="domain" description="Ig-like" evidence="19">
    <location>
        <begin position="631"/>
        <end position="701"/>
    </location>
</feature>
<dbReference type="SMART" id="SM00219">
    <property type="entry name" value="TyrKc"/>
    <property type="match status" value="1"/>
</dbReference>
<feature type="domain" description="Ig-like" evidence="19">
    <location>
        <begin position="512"/>
        <end position="607"/>
    </location>
</feature>
<feature type="domain" description="Ig-like" evidence="19">
    <location>
        <begin position="233"/>
        <end position="322"/>
    </location>
</feature>
<evidence type="ECO:0000256" key="2">
    <source>
        <dbReference type="ARBA" id="ARBA00011902"/>
    </source>
</evidence>
<evidence type="ECO:0000256" key="9">
    <source>
        <dbReference type="ARBA" id="ARBA00023136"/>
    </source>
</evidence>
<name>A0A5K4EX24_SCHMA</name>
<dbReference type="InterPro" id="IPR020635">
    <property type="entry name" value="Tyr_kinase_cat_dom"/>
</dbReference>
<keyword evidence="6" id="KW-0418">Kinase</keyword>
<dbReference type="PROSITE" id="PS00239">
    <property type="entry name" value="RECEPTOR_TYR_KIN_II"/>
    <property type="match status" value="1"/>
</dbReference>
<feature type="domain" description="Ig-like" evidence="19">
    <location>
        <begin position="36"/>
        <end position="128"/>
    </location>
</feature>